<organism evidence="2 3">
    <name type="scientific">Candidatus Woesebacteria bacterium RIFCSPHIGHO2_12_FULL_41_24</name>
    <dbReference type="NCBI Taxonomy" id="1802510"/>
    <lineage>
        <taxon>Bacteria</taxon>
        <taxon>Candidatus Woeseibacteriota</taxon>
    </lineage>
</organism>
<evidence type="ECO:0000313" key="2">
    <source>
        <dbReference type="EMBL" id="OGM54925.1"/>
    </source>
</evidence>
<gene>
    <name evidence="2" type="ORF">A3E44_03855</name>
</gene>
<dbReference type="Proteomes" id="UP000178603">
    <property type="component" value="Unassembled WGS sequence"/>
</dbReference>
<keyword evidence="1" id="KW-0472">Membrane</keyword>
<accession>A0A1F8AUM2</accession>
<proteinExistence type="predicted"/>
<sequence>MTKNSKGTTKYRVVSGFARSSLHERGFVLILILIISAILAFFLVPIPLFQSQSVQCKLNVPCSSVGWHLGPSLFRRIFPDVSYGPPITKSYISTPTPLLPESETLKENPNITSTWQTYTDRVNNFIIKYPKSVTQTESSPEDTYIPICNNYLVCLLYPESMVPKTDFVAAGVFVSKLNDKNTSDTCYKFDASDNFIVSKVVINGNTFYHQTRGSVAAGHQQSTQYYRSLNNNTCLEIGLRITTETRSANLPPSEGYKEFTPVQEAKVTSDLNQILSTFQFTK</sequence>
<name>A0A1F8AUM2_9BACT</name>
<keyword evidence="1" id="KW-0812">Transmembrane</keyword>
<reference evidence="2 3" key="1">
    <citation type="journal article" date="2016" name="Nat. Commun.">
        <title>Thousands of microbial genomes shed light on interconnected biogeochemical processes in an aquifer system.</title>
        <authorList>
            <person name="Anantharaman K."/>
            <person name="Brown C.T."/>
            <person name="Hug L.A."/>
            <person name="Sharon I."/>
            <person name="Castelle C.J."/>
            <person name="Probst A.J."/>
            <person name="Thomas B.C."/>
            <person name="Singh A."/>
            <person name="Wilkins M.J."/>
            <person name="Karaoz U."/>
            <person name="Brodie E.L."/>
            <person name="Williams K.H."/>
            <person name="Hubbard S.S."/>
            <person name="Banfield J.F."/>
        </authorList>
    </citation>
    <scope>NUCLEOTIDE SEQUENCE [LARGE SCALE GENOMIC DNA]</scope>
</reference>
<protein>
    <submittedName>
        <fullName evidence="2">Uncharacterized protein</fullName>
    </submittedName>
</protein>
<dbReference type="AlphaFoldDB" id="A0A1F8AUM2"/>
<dbReference type="EMBL" id="MGGW01000008">
    <property type="protein sequence ID" value="OGM54925.1"/>
    <property type="molecule type" value="Genomic_DNA"/>
</dbReference>
<evidence type="ECO:0000256" key="1">
    <source>
        <dbReference type="SAM" id="Phobius"/>
    </source>
</evidence>
<feature type="transmembrane region" description="Helical" evidence="1">
    <location>
        <begin position="27"/>
        <end position="49"/>
    </location>
</feature>
<comment type="caution">
    <text evidence="2">The sequence shown here is derived from an EMBL/GenBank/DDBJ whole genome shotgun (WGS) entry which is preliminary data.</text>
</comment>
<keyword evidence="1" id="KW-1133">Transmembrane helix</keyword>
<evidence type="ECO:0000313" key="3">
    <source>
        <dbReference type="Proteomes" id="UP000178603"/>
    </source>
</evidence>